<name>A0A511HHU6_9BACT</name>
<dbReference type="AlphaFoldDB" id="A0A511HHU6"/>
<sequence>MEDTRRRPENGCSVPMDMSVGSPQAQVAQAQALEVGTSSRALDNRRVTVRAFFTAQAPYVLAWRPACGVLSQRAMA</sequence>
<evidence type="ECO:0000313" key="1">
    <source>
        <dbReference type="EMBL" id="GEL73143.1"/>
    </source>
</evidence>
<protein>
    <submittedName>
        <fullName evidence="1">Uncharacterized protein</fullName>
    </submittedName>
</protein>
<dbReference type="Proteomes" id="UP000321224">
    <property type="component" value="Unassembled WGS sequence"/>
</dbReference>
<proteinExistence type="predicted"/>
<evidence type="ECO:0000313" key="2">
    <source>
        <dbReference type="Proteomes" id="UP000321224"/>
    </source>
</evidence>
<accession>A0A511HHU6</accession>
<organism evidence="1 2">
    <name type="scientific">Myxococcus virescens</name>
    <dbReference type="NCBI Taxonomy" id="83456"/>
    <lineage>
        <taxon>Bacteria</taxon>
        <taxon>Pseudomonadati</taxon>
        <taxon>Myxococcota</taxon>
        <taxon>Myxococcia</taxon>
        <taxon>Myxococcales</taxon>
        <taxon>Cystobacterineae</taxon>
        <taxon>Myxococcaceae</taxon>
        <taxon>Myxococcus</taxon>
    </lineage>
</organism>
<dbReference type="EMBL" id="BJVY01000031">
    <property type="protein sequence ID" value="GEL73143.1"/>
    <property type="molecule type" value="Genomic_DNA"/>
</dbReference>
<comment type="caution">
    <text evidence="1">The sequence shown here is derived from an EMBL/GenBank/DDBJ whole genome shotgun (WGS) entry which is preliminary data.</text>
</comment>
<gene>
    <name evidence="1" type="ORF">MVI01_49270</name>
</gene>
<reference evidence="1 2" key="1">
    <citation type="submission" date="2019-07" db="EMBL/GenBank/DDBJ databases">
        <title>Whole genome shotgun sequence of Myxococcus virescens NBRC 100334.</title>
        <authorList>
            <person name="Hosoyama A."/>
            <person name="Uohara A."/>
            <person name="Ohji S."/>
            <person name="Ichikawa N."/>
        </authorList>
    </citation>
    <scope>NUCLEOTIDE SEQUENCE [LARGE SCALE GENOMIC DNA]</scope>
    <source>
        <strain evidence="1 2">NBRC 100334</strain>
    </source>
</reference>